<dbReference type="PANTHER" id="PTHR23063:SF52">
    <property type="entry name" value="LYSOPHOSPHATIDYLCHOLINE ACYLTRANSFERASE"/>
    <property type="match status" value="1"/>
</dbReference>
<keyword evidence="8" id="KW-0443">Lipid metabolism</keyword>
<dbReference type="GO" id="GO:0016746">
    <property type="term" value="F:acyltransferase activity"/>
    <property type="evidence" value="ECO:0007669"/>
    <property type="project" value="UniProtKB-KW"/>
</dbReference>
<evidence type="ECO:0000256" key="9">
    <source>
        <dbReference type="ARBA" id="ARBA00023136"/>
    </source>
</evidence>
<evidence type="ECO:0000259" key="14">
    <source>
        <dbReference type="SMART" id="SM00563"/>
    </source>
</evidence>
<evidence type="ECO:0000256" key="3">
    <source>
        <dbReference type="ARBA" id="ARBA00008655"/>
    </source>
</evidence>
<sequence length="327" mass="37955">MNFTTDKNLHTIESKKVNGTGSEQNVEPWVATKMTKMQIFWMIFTFVFTLGPIRVLLFILIHAISLIFYRIMAIGVNESNSYGKFRSKLIEKWTNIGSRLSIATMGYYRIKIVNKENYVNWKKNRNERIIISNHSNQQDIEIILSLIATGFIAKSSVKNIPFIGSINTCLQGIYVDRSKKNTWIFDKIKLRATNKKLLPIAIFPEGTCTNNKSLLKFKVGAFSAGAPIQPLLIKYKAGFPLSFINLYFTVQNPWIIFLNLFTNIINHVEVTFMDPVQPTEEEKINPKLYLENVQKKYQEVSNWKVHNLGYRDMVKYMEEMKKVKKNN</sequence>
<dbReference type="Pfam" id="PF01553">
    <property type="entry name" value="Acyltransferase"/>
    <property type="match status" value="1"/>
</dbReference>
<dbReference type="InterPro" id="IPR045252">
    <property type="entry name" value="LPCAT1-like"/>
</dbReference>
<accession>A0ABQ8YI40</accession>
<evidence type="ECO:0000256" key="7">
    <source>
        <dbReference type="ARBA" id="ARBA00022989"/>
    </source>
</evidence>
<evidence type="ECO:0000256" key="13">
    <source>
        <dbReference type="SAM" id="Phobius"/>
    </source>
</evidence>
<dbReference type="SUPFAM" id="SSF69593">
    <property type="entry name" value="Glycerol-3-phosphate (1)-acyltransferase"/>
    <property type="match status" value="1"/>
</dbReference>
<evidence type="ECO:0000256" key="1">
    <source>
        <dbReference type="ARBA" id="ARBA00004370"/>
    </source>
</evidence>
<gene>
    <name evidence="15" type="ORF">M0813_21531</name>
</gene>
<keyword evidence="4" id="KW-0444">Lipid biosynthesis</keyword>
<dbReference type="EMBL" id="JAOAOG010000166">
    <property type="protein sequence ID" value="KAJ6244267.1"/>
    <property type="molecule type" value="Genomic_DNA"/>
</dbReference>
<evidence type="ECO:0000313" key="16">
    <source>
        <dbReference type="Proteomes" id="UP001150062"/>
    </source>
</evidence>
<comment type="caution">
    <text evidence="15">The sequence shown here is derived from an EMBL/GenBank/DDBJ whole genome shotgun (WGS) entry which is preliminary data.</text>
</comment>
<organism evidence="15 16">
    <name type="scientific">Anaeramoeba flamelloides</name>
    <dbReference type="NCBI Taxonomy" id="1746091"/>
    <lineage>
        <taxon>Eukaryota</taxon>
        <taxon>Metamonada</taxon>
        <taxon>Anaeramoebidae</taxon>
        <taxon>Anaeramoeba</taxon>
    </lineage>
</organism>
<evidence type="ECO:0000256" key="11">
    <source>
        <dbReference type="ARBA" id="ARBA00023264"/>
    </source>
</evidence>
<evidence type="ECO:0000256" key="12">
    <source>
        <dbReference type="ARBA" id="ARBA00023315"/>
    </source>
</evidence>
<dbReference type="InterPro" id="IPR002123">
    <property type="entry name" value="Plipid/glycerol_acylTrfase"/>
</dbReference>
<keyword evidence="11" id="KW-1208">Phospholipid metabolism</keyword>
<feature type="domain" description="Phospholipid/glycerol acyltransferase" evidence="14">
    <location>
        <begin position="128"/>
        <end position="236"/>
    </location>
</feature>
<keyword evidence="16" id="KW-1185">Reference proteome</keyword>
<evidence type="ECO:0000256" key="6">
    <source>
        <dbReference type="ARBA" id="ARBA00022692"/>
    </source>
</evidence>
<proteinExistence type="inferred from homology"/>
<dbReference type="PANTHER" id="PTHR23063">
    <property type="entry name" value="PHOSPHOLIPID ACYLTRANSFERASE"/>
    <property type="match status" value="1"/>
</dbReference>
<comment type="subcellular location">
    <subcellularLocation>
        <location evidence="1">Membrane</location>
    </subcellularLocation>
</comment>
<keyword evidence="5" id="KW-0808">Transferase</keyword>
<protein>
    <submittedName>
        <fullName evidence="15">Lysophosphatidylcholine acyltransferase 1</fullName>
    </submittedName>
</protein>
<comment type="pathway">
    <text evidence="2">Lipid metabolism.</text>
</comment>
<dbReference type="Proteomes" id="UP001150062">
    <property type="component" value="Unassembled WGS sequence"/>
</dbReference>
<evidence type="ECO:0000256" key="4">
    <source>
        <dbReference type="ARBA" id="ARBA00022516"/>
    </source>
</evidence>
<reference evidence="15" key="1">
    <citation type="submission" date="2022-08" db="EMBL/GenBank/DDBJ databases">
        <title>Novel sulfate-reducing endosymbionts in the free-living metamonad Anaeramoeba.</title>
        <authorList>
            <person name="Jerlstrom-Hultqvist J."/>
            <person name="Cepicka I."/>
            <person name="Gallot-Lavallee L."/>
            <person name="Salas-Leiva D."/>
            <person name="Curtis B.A."/>
            <person name="Zahonova K."/>
            <person name="Pipaliya S."/>
            <person name="Dacks J."/>
            <person name="Roger A.J."/>
        </authorList>
    </citation>
    <scope>NUCLEOTIDE SEQUENCE</scope>
    <source>
        <strain evidence="15">Schooner1</strain>
    </source>
</reference>
<keyword evidence="12 15" id="KW-0012">Acyltransferase</keyword>
<evidence type="ECO:0000256" key="5">
    <source>
        <dbReference type="ARBA" id="ARBA00022679"/>
    </source>
</evidence>
<dbReference type="CDD" id="cd07991">
    <property type="entry name" value="LPLAT_LPCAT1-like"/>
    <property type="match status" value="1"/>
</dbReference>
<feature type="transmembrane region" description="Helical" evidence="13">
    <location>
        <begin position="39"/>
        <end position="69"/>
    </location>
</feature>
<evidence type="ECO:0000256" key="8">
    <source>
        <dbReference type="ARBA" id="ARBA00023098"/>
    </source>
</evidence>
<evidence type="ECO:0000313" key="15">
    <source>
        <dbReference type="EMBL" id="KAJ6244267.1"/>
    </source>
</evidence>
<keyword evidence="9 13" id="KW-0472">Membrane</keyword>
<evidence type="ECO:0000256" key="10">
    <source>
        <dbReference type="ARBA" id="ARBA00023209"/>
    </source>
</evidence>
<evidence type="ECO:0000256" key="2">
    <source>
        <dbReference type="ARBA" id="ARBA00005189"/>
    </source>
</evidence>
<keyword evidence="10" id="KW-0594">Phospholipid biosynthesis</keyword>
<name>A0ABQ8YI40_9EUKA</name>
<comment type="similarity">
    <text evidence="3">Belongs to the 1-acyl-sn-glycerol-3-phosphate acyltransferase family.</text>
</comment>
<keyword evidence="6 13" id="KW-0812">Transmembrane</keyword>
<dbReference type="SMART" id="SM00563">
    <property type="entry name" value="PlsC"/>
    <property type="match status" value="1"/>
</dbReference>
<keyword evidence="7 13" id="KW-1133">Transmembrane helix</keyword>